<dbReference type="InterPro" id="IPR052041">
    <property type="entry name" value="Nucleic_acid_metab_PIN/TRAM"/>
</dbReference>
<dbReference type="Gene3D" id="1.10.8.80">
    <property type="entry name" value="Magnesium chelatase subunit I, C-Terminal domain"/>
    <property type="match status" value="1"/>
</dbReference>
<reference evidence="2 3" key="1">
    <citation type="submission" date="2016-05" db="EMBL/GenBank/DDBJ databases">
        <title>Genome sequencing of Trichophyton rubrum CMCC(F)T1i isolated from hair.</title>
        <authorList>
            <person name="Zhan P."/>
            <person name="Tao Y."/>
            <person name="Liu W."/>
        </authorList>
    </citation>
    <scope>NUCLEOTIDE SEQUENCE [LARGE SCALE GENOMIC DNA]</scope>
    <source>
        <strain evidence="3">CMCC(F)T1i</strain>
    </source>
</reference>
<proteinExistence type="predicted"/>
<feature type="compositionally biased region" description="Polar residues" evidence="1">
    <location>
        <begin position="552"/>
        <end position="569"/>
    </location>
</feature>
<dbReference type="AlphaFoldDB" id="A0A178F968"/>
<dbReference type="VEuPathDB" id="FungiDB:TERG_08485"/>
<name>A0A178F968_TRIRU</name>
<evidence type="ECO:0000313" key="3">
    <source>
        <dbReference type="Proteomes" id="UP000243015"/>
    </source>
</evidence>
<evidence type="ECO:0000256" key="1">
    <source>
        <dbReference type="SAM" id="MobiDB-lite"/>
    </source>
</evidence>
<protein>
    <recommendedName>
        <fullName evidence="4">Magnesium chelatase</fullName>
    </recommendedName>
</protein>
<dbReference type="PANTHER" id="PTHR11603:SF132">
    <property type="entry name" value="C2H2-TYPE DOMAIN-CONTAINING PROTEIN"/>
    <property type="match status" value="1"/>
</dbReference>
<gene>
    <name evidence="2" type="ORF">A7C99_0224</name>
</gene>
<evidence type="ECO:0000313" key="2">
    <source>
        <dbReference type="EMBL" id="OAL68486.1"/>
    </source>
</evidence>
<feature type="region of interest" description="Disordered" evidence="1">
    <location>
        <begin position="479"/>
        <end position="569"/>
    </location>
</feature>
<dbReference type="Proteomes" id="UP000243015">
    <property type="component" value="Unassembled WGS sequence"/>
</dbReference>
<dbReference type="PANTHER" id="PTHR11603">
    <property type="entry name" value="AAA FAMILY ATPASE"/>
    <property type="match status" value="1"/>
</dbReference>
<organism evidence="2 3">
    <name type="scientific">Trichophyton rubrum</name>
    <name type="common">Athlete's foot fungus</name>
    <name type="synonym">Epidermophyton rubrum</name>
    <dbReference type="NCBI Taxonomy" id="5551"/>
    <lineage>
        <taxon>Eukaryota</taxon>
        <taxon>Fungi</taxon>
        <taxon>Dikarya</taxon>
        <taxon>Ascomycota</taxon>
        <taxon>Pezizomycotina</taxon>
        <taxon>Eurotiomycetes</taxon>
        <taxon>Eurotiomycetidae</taxon>
        <taxon>Onygenales</taxon>
        <taxon>Arthrodermataceae</taxon>
        <taxon>Trichophyton</taxon>
    </lineage>
</organism>
<feature type="compositionally biased region" description="Basic and acidic residues" evidence="1">
    <location>
        <begin position="521"/>
        <end position="531"/>
    </location>
</feature>
<feature type="compositionally biased region" description="Basic and acidic residues" evidence="1">
    <location>
        <begin position="479"/>
        <end position="493"/>
    </location>
</feature>
<accession>A0A178F968</accession>
<dbReference type="EMBL" id="LHPM01000006">
    <property type="protein sequence ID" value="OAL68486.1"/>
    <property type="molecule type" value="Genomic_DNA"/>
</dbReference>
<comment type="caution">
    <text evidence="2">The sequence shown here is derived from an EMBL/GenBank/DDBJ whole genome shotgun (WGS) entry which is preliminary data.</text>
</comment>
<dbReference type="VEuPathDB" id="FungiDB:TERG_08486"/>
<sequence>MDTRADIIKKIEDLTDLEFAVLLCLIAKENCLIDTPSSTLDDLVKELILTNGASQRNYTDVSTRGHDRNETVNVIIAKNYDHISQSIQVQTLEMLRTRRIHTKTATYSVPNNFVFIPILASEMRQLSSRLNNHLEIDYLRGLIPSVTVSTEVYCYTENIINFLRFNRAVFCGITAPATRQFHKMVKCLASLHGVDYAPPSLVALAAKKIYRHRITVAKPQEDRSMMYGSDINAVEKILSSATPDSIVEDEKSRALATCFMATASRSHLGLLPRKRKASGIPYQNMAAAKPSQLQWFKDAIEELDEAALDQPLRFNSIGEVSSCEMCIFGPARFDEEGNPAFYFPDICFDNYFGNLPSGLHPDNVVRYKFQLTRLMLLMHIWLVQLGDIEQRTLENIQRAHAFWNSMNLKTVDGRMYAYYQNWIPDAIWRLRCDIVRICGHGKPKTESRPGPVKAVKFPLLSEGRKQCQARHEAFLKREAQAKNESKKATEHQPMKTLCSQVVGEPTDDGPSKPKSQQNKADNSKIETENKPRIPYSGRITRSRHAMMEMQRQKSPSYSPSTDSGDTLESWESYQKLPVVDLFGHAIQAGEDIMPPATDNVTRSPNK</sequence>
<evidence type="ECO:0008006" key="4">
    <source>
        <dbReference type="Google" id="ProtNLM"/>
    </source>
</evidence>